<dbReference type="Proteomes" id="UP000308652">
    <property type="component" value="Unassembled WGS sequence"/>
</dbReference>
<name>A0A5C3M3M2_9AGAR</name>
<sequence length="110" mass="12115">MIPPRLSVALPLLITLSSASCHSLRLRSGTHAMSSPYLKRSWTQRLTHFPLCIPNRKNVSADLSCHHLSMSPFNLESVSEFFYLGCPACSEPASTGAHLSHMSIHPPSLF</sequence>
<evidence type="ECO:0000313" key="3">
    <source>
        <dbReference type="Proteomes" id="UP000308652"/>
    </source>
</evidence>
<keyword evidence="3" id="KW-1185">Reference proteome</keyword>
<accession>A0A5C3M3M2</accession>
<evidence type="ECO:0000313" key="2">
    <source>
        <dbReference type="EMBL" id="TFK38778.1"/>
    </source>
</evidence>
<organism evidence="2 3">
    <name type="scientific">Crucibulum laeve</name>
    <dbReference type="NCBI Taxonomy" id="68775"/>
    <lineage>
        <taxon>Eukaryota</taxon>
        <taxon>Fungi</taxon>
        <taxon>Dikarya</taxon>
        <taxon>Basidiomycota</taxon>
        <taxon>Agaricomycotina</taxon>
        <taxon>Agaricomycetes</taxon>
        <taxon>Agaricomycetidae</taxon>
        <taxon>Agaricales</taxon>
        <taxon>Agaricineae</taxon>
        <taxon>Nidulariaceae</taxon>
        <taxon>Crucibulum</taxon>
    </lineage>
</organism>
<dbReference type="AlphaFoldDB" id="A0A5C3M3M2"/>
<gene>
    <name evidence="2" type="ORF">BDQ12DRAFT_683322</name>
</gene>
<feature type="signal peptide" evidence="1">
    <location>
        <begin position="1"/>
        <end position="19"/>
    </location>
</feature>
<protein>
    <recommendedName>
        <fullName evidence="4">C2H2-type domain-containing protein</fullName>
    </recommendedName>
</protein>
<reference evidence="2 3" key="1">
    <citation type="journal article" date="2019" name="Nat. Ecol. Evol.">
        <title>Megaphylogeny resolves global patterns of mushroom evolution.</title>
        <authorList>
            <person name="Varga T."/>
            <person name="Krizsan K."/>
            <person name="Foldi C."/>
            <person name="Dima B."/>
            <person name="Sanchez-Garcia M."/>
            <person name="Sanchez-Ramirez S."/>
            <person name="Szollosi G.J."/>
            <person name="Szarkandi J.G."/>
            <person name="Papp V."/>
            <person name="Albert L."/>
            <person name="Andreopoulos W."/>
            <person name="Angelini C."/>
            <person name="Antonin V."/>
            <person name="Barry K.W."/>
            <person name="Bougher N.L."/>
            <person name="Buchanan P."/>
            <person name="Buyck B."/>
            <person name="Bense V."/>
            <person name="Catcheside P."/>
            <person name="Chovatia M."/>
            <person name="Cooper J."/>
            <person name="Damon W."/>
            <person name="Desjardin D."/>
            <person name="Finy P."/>
            <person name="Geml J."/>
            <person name="Haridas S."/>
            <person name="Hughes K."/>
            <person name="Justo A."/>
            <person name="Karasinski D."/>
            <person name="Kautmanova I."/>
            <person name="Kiss B."/>
            <person name="Kocsube S."/>
            <person name="Kotiranta H."/>
            <person name="LaButti K.M."/>
            <person name="Lechner B.E."/>
            <person name="Liimatainen K."/>
            <person name="Lipzen A."/>
            <person name="Lukacs Z."/>
            <person name="Mihaltcheva S."/>
            <person name="Morgado L.N."/>
            <person name="Niskanen T."/>
            <person name="Noordeloos M.E."/>
            <person name="Ohm R.A."/>
            <person name="Ortiz-Santana B."/>
            <person name="Ovrebo C."/>
            <person name="Racz N."/>
            <person name="Riley R."/>
            <person name="Savchenko A."/>
            <person name="Shiryaev A."/>
            <person name="Soop K."/>
            <person name="Spirin V."/>
            <person name="Szebenyi C."/>
            <person name="Tomsovsky M."/>
            <person name="Tulloss R.E."/>
            <person name="Uehling J."/>
            <person name="Grigoriev I.V."/>
            <person name="Vagvolgyi C."/>
            <person name="Papp T."/>
            <person name="Martin F.M."/>
            <person name="Miettinen O."/>
            <person name="Hibbett D.S."/>
            <person name="Nagy L.G."/>
        </authorList>
    </citation>
    <scope>NUCLEOTIDE SEQUENCE [LARGE SCALE GENOMIC DNA]</scope>
    <source>
        <strain evidence="2 3">CBS 166.37</strain>
    </source>
</reference>
<dbReference type="PROSITE" id="PS51257">
    <property type="entry name" value="PROKAR_LIPOPROTEIN"/>
    <property type="match status" value="1"/>
</dbReference>
<feature type="non-terminal residue" evidence="2">
    <location>
        <position position="110"/>
    </location>
</feature>
<proteinExistence type="predicted"/>
<feature type="chain" id="PRO_5022866274" description="C2H2-type domain-containing protein" evidence="1">
    <location>
        <begin position="20"/>
        <end position="110"/>
    </location>
</feature>
<dbReference type="EMBL" id="ML213602">
    <property type="protein sequence ID" value="TFK38778.1"/>
    <property type="molecule type" value="Genomic_DNA"/>
</dbReference>
<keyword evidence="1" id="KW-0732">Signal</keyword>
<evidence type="ECO:0008006" key="4">
    <source>
        <dbReference type="Google" id="ProtNLM"/>
    </source>
</evidence>
<evidence type="ECO:0000256" key="1">
    <source>
        <dbReference type="SAM" id="SignalP"/>
    </source>
</evidence>